<dbReference type="Proteomes" id="UP000651010">
    <property type="component" value="Unassembled WGS sequence"/>
</dbReference>
<keyword evidence="3 5" id="KW-1133">Transmembrane helix</keyword>
<keyword evidence="8" id="KW-1185">Reference proteome</keyword>
<reference evidence="7 8" key="1">
    <citation type="submission" date="2020-09" db="EMBL/GenBank/DDBJ databases">
        <title>Dyella sp. 7MK23 isolated from forest soil.</title>
        <authorList>
            <person name="Fu J."/>
        </authorList>
    </citation>
    <scope>NUCLEOTIDE SEQUENCE [LARGE SCALE GENOMIC DNA]</scope>
    <source>
        <strain evidence="7 8">7MK23</strain>
    </source>
</reference>
<dbReference type="InterPro" id="IPR009915">
    <property type="entry name" value="NnrU_dom"/>
</dbReference>
<keyword evidence="2 5" id="KW-0812">Transmembrane</keyword>
<dbReference type="Pfam" id="PF07298">
    <property type="entry name" value="NnrU"/>
    <property type="match status" value="1"/>
</dbReference>
<evidence type="ECO:0000256" key="2">
    <source>
        <dbReference type="ARBA" id="ARBA00022692"/>
    </source>
</evidence>
<accession>A0ABR9G8A0</accession>
<comment type="caution">
    <text evidence="7">The sequence shown here is derived from an EMBL/GenBank/DDBJ whole genome shotgun (WGS) entry which is preliminary data.</text>
</comment>
<organism evidence="7 8">
    <name type="scientific">Dyella acidiphila</name>
    <dbReference type="NCBI Taxonomy" id="2775866"/>
    <lineage>
        <taxon>Bacteria</taxon>
        <taxon>Pseudomonadati</taxon>
        <taxon>Pseudomonadota</taxon>
        <taxon>Gammaproteobacteria</taxon>
        <taxon>Lysobacterales</taxon>
        <taxon>Rhodanobacteraceae</taxon>
        <taxon>Dyella</taxon>
    </lineage>
</organism>
<feature type="transmembrane region" description="Helical" evidence="5">
    <location>
        <begin position="40"/>
        <end position="58"/>
    </location>
</feature>
<feature type="domain" description="NnrU" evidence="6">
    <location>
        <begin position="3"/>
        <end position="189"/>
    </location>
</feature>
<dbReference type="EMBL" id="JACZZA010000003">
    <property type="protein sequence ID" value="MBE1160271.1"/>
    <property type="molecule type" value="Genomic_DNA"/>
</dbReference>
<evidence type="ECO:0000313" key="8">
    <source>
        <dbReference type="Proteomes" id="UP000651010"/>
    </source>
</evidence>
<evidence type="ECO:0000256" key="3">
    <source>
        <dbReference type="ARBA" id="ARBA00022989"/>
    </source>
</evidence>
<sequence length="191" mass="21055">MLVLILGLIVFLGVHSIRLVANDWRNRLVARMGMPYKGLYALLSLIGIVLIVVGFGHARQHPTPIYLPPVWLMHLNALFMLVALVLFVAPYVPGNHFRSKLGHPQALSAGAWSFGHLLATGMLHDLVLFVPFLCWSIALFTISRSRDRRAGTVYRAGSIKGDIVTVAIGVAAWALFAFWLHSRLIGVSPLV</sequence>
<evidence type="ECO:0000259" key="6">
    <source>
        <dbReference type="Pfam" id="PF07298"/>
    </source>
</evidence>
<name>A0ABR9G8A0_9GAMM</name>
<dbReference type="RefSeq" id="WP_192555125.1">
    <property type="nucleotide sequence ID" value="NZ_JACZZA010000003.1"/>
</dbReference>
<evidence type="ECO:0000256" key="4">
    <source>
        <dbReference type="ARBA" id="ARBA00023136"/>
    </source>
</evidence>
<evidence type="ECO:0000256" key="1">
    <source>
        <dbReference type="ARBA" id="ARBA00004141"/>
    </source>
</evidence>
<feature type="transmembrane region" description="Helical" evidence="5">
    <location>
        <begin position="122"/>
        <end position="142"/>
    </location>
</feature>
<gene>
    <name evidence="7" type="ORF">IGX34_07715</name>
</gene>
<evidence type="ECO:0000256" key="5">
    <source>
        <dbReference type="SAM" id="Phobius"/>
    </source>
</evidence>
<keyword evidence="4 5" id="KW-0472">Membrane</keyword>
<proteinExistence type="predicted"/>
<feature type="transmembrane region" description="Helical" evidence="5">
    <location>
        <begin position="70"/>
        <end position="92"/>
    </location>
</feature>
<comment type="subcellular location">
    <subcellularLocation>
        <location evidence="1">Membrane</location>
        <topology evidence="1">Multi-pass membrane protein</topology>
    </subcellularLocation>
</comment>
<evidence type="ECO:0000313" key="7">
    <source>
        <dbReference type="EMBL" id="MBE1160271.1"/>
    </source>
</evidence>
<protein>
    <submittedName>
        <fullName evidence="7">NnrU family protein</fullName>
    </submittedName>
</protein>
<feature type="transmembrane region" description="Helical" evidence="5">
    <location>
        <begin position="163"/>
        <end position="181"/>
    </location>
</feature>